<accession>A0A0F7L652</accession>
<reference evidence="1" key="1">
    <citation type="journal article" date="2015" name="Front. Microbiol.">
        <title>Combining genomic sequencing methods to explore viral diversity and reveal potential virus-host interactions.</title>
        <authorList>
            <person name="Chow C.E."/>
            <person name="Winget D.M."/>
            <person name="White R.A.III."/>
            <person name="Hallam S.J."/>
            <person name="Suttle C.A."/>
        </authorList>
    </citation>
    <scope>NUCLEOTIDE SEQUENCE</scope>
    <source>
        <strain evidence="1">Anoxic3_9</strain>
    </source>
</reference>
<organism evidence="1">
    <name type="scientific">uncultured marine virus</name>
    <dbReference type="NCBI Taxonomy" id="186617"/>
    <lineage>
        <taxon>Viruses</taxon>
        <taxon>environmental samples</taxon>
    </lineage>
</organism>
<reference evidence="1" key="2">
    <citation type="submission" date="2015-03" db="EMBL/GenBank/DDBJ databases">
        <authorList>
            <person name="Chow C.-E.T."/>
            <person name="Winget D.M."/>
            <person name="White R.A.III."/>
            <person name="Hallam S.J."/>
            <person name="Suttle C.A."/>
        </authorList>
    </citation>
    <scope>NUCLEOTIDE SEQUENCE</scope>
    <source>
        <strain evidence="1">Anoxic3_9</strain>
    </source>
</reference>
<protein>
    <submittedName>
        <fullName evidence="1">Uncharacterized protein</fullName>
    </submittedName>
</protein>
<dbReference type="EMBL" id="KR029584">
    <property type="protein sequence ID" value="AKH46496.1"/>
    <property type="molecule type" value="Genomic_DNA"/>
</dbReference>
<sequence length="59" mass="6963">MIESCFCIRCKRLYAMVEFPICDSCLKDIEYEIDHGINVFKQDPEFEKMVDKLVEGVKI</sequence>
<proteinExistence type="predicted"/>
<evidence type="ECO:0000313" key="1">
    <source>
        <dbReference type="EMBL" id="AKH46496.1"/>
    </source>
</evidence>
<name>A0A0F7L652_9VIRU</name>